<keyword evidence="3" id="KW-1133">Transmembrane helix</keyword>
<evidence type="ECO:0000256" key="5">
    <source>
        <dbReference type="ARBA" id="ARBA00025791"/>
    </source>
</evidence>
<dbReference type="InterPro" id="IPR011047">
    <property type="entry name" value="Quinoprotein_ADH-like_sf"/>
</dbReference>
<gene>
    <name evidence="8" type="primary">LOC106814515</name>
</gene>
<name>A0ABM1EQ42_PRICU</name>
<evidence type="ECO:0000256" key="2">
    <source>
        <dbReference type="ARBA" id="ARBA00022692"/>
    </source>
</evidence>
<dbReference type="SUPFAM" id="SSF50998">
    <property type="entry name" value="Quinoprotein alcohol dehydrogenase-like"/>
    <property type="match status" value="1"/>
</dbReference>
<sequence length="396" mass="42763">MAAPGRSSVQHYRSYNDKNASLLHLETPWPMWIQKTVTSSASKLMLLSSASGQMLGSPMSLPDVTLANDPVLYERSNGAIHILLNAVSSDRKATLLGLSLRDLYRNAVNVSIPDTASLQVSVMASGDWNRVEPPDNMGLQVLYRSLGDAPTHMQTPILADLDRDLIADVLLLGYDGAVTVLGGQTFTELWKAEFPGAGSYSPPAVSWYNTDEYPDIMVNQMHGHNATVLILDGSTGSILWSLQVPSHEHGAPVAMVTADSFASTFVFMVHGRIGDNGTVLSVTSEAQLCSSHSTTVGLNVYAIDSSMGETALHLTEQLPRIYSIGMNKQDERKKSCTVLTPGEEPSVSIAHISSAVTKDVILQVALQADDGNGDSMLVLRKLSYEEALRRDSIVHL</sequence>
<proteinExistence type="inferred from homology"/>
<comment type="similarity">
    <text evidence="5">Belongs to the FAM234 family.</text>
</comment>
<reference evidence="8" key="1">
    <citation type="submission" date="2025-08" db="UniProtKB">
        <authorList>
            <consortium name="RefSeq"/>
        </authorList>
    </citation>
    <scope>IDENTIFICATION</scope>
</reference>
<organism evidence="7 8">
    <name type="scientific">Priapulus caudatus</name>
    <name type="common">Priapulid worm</name>
    <dbReference type="NCBI Taxonomy" id="37621"/>
    <lineage>
        <taxon>Eukaryota</taxon>
        <taxon>Metazoa</taxon>
        <taxon>Ecdysozoa</taxon>
        <taxon>Scalidophora</taxon>
        <taxon>Priapulida</taxon>
        <taxon>Priapulimorpha</taxon>
        <taxon>Priapulimorphida</taxon>
        <taxon>Priapulidae</taxon>
        <taxon>Priapulus</taxon>
    </lineage>
</organism>
<dbReference type="InterPro" id="IPR015943">
    <property type="entry name" value="WD40/YVTN_repeat-like_dom_sf"/>
</dbReference>
<keyword evidence="4" id="KW-0472">Membrane</keyword>
<dbReference type="InterPro" id="IPR055409">
    <property type="entry name" value="Beta-prop_FAM234A_B"/>
</dbReference>
<dbReference type="Pfam" id="PF23727">
    <property type="entry name" value="Beta-prop_FAM234A_B"/>
    <property type="match status" value="1"/>
</dbReference>
<dbReference type="PANTHER" id="PTHR21419:SF30">
    <property type="entry name" value="IG-LIKE DOMAIN-CONTAINING PROTEIN"/>
    <property type="match status" value="1"/>
</dbReference>
<evidence type="ECO:0000313" key="8">
    <source>
        <dbReference type="RefSeq" id="XP_014674313.1"/>
    </source>
</evidence>
<evidence type="ECO:0000256" key="3">
    <source>
        <dbReference type="ARBA" id="ARBA00022989"/>
    </source>
</evidence>
<dbReference type="InterPro" id="IPR045232">
    <property type="entry name" value="FAM234"/>
</dbReference>
<evidence type="ECO:0000259" key="6">
    <source>
        <dbReference type="Pfam" id="PF23727"/>
    </source>
</evidence>
<evidence type="ECO:0000313" key="7">
    <source>
        <dbReference type="Proteomes" id="UP000695022"/>
    </source>
</evidence>
<keyword evidence="2" id="KW-0812">Transmembrane</keyword>
<dbReference type="GeneID" id="106814515"/>
<dbReference type="Proteomes" id="UP000695022">
    <property type="component" value="Unplaced"/>
</dbReference>
<comment type="subcellular location">
    <subcellularLocation>
        <location evidence="1">Membrane</location>
        <topology evidence="1">Single-pass membrane protein</topology>
    </subcellularLocation>
</comment>
<keyword evidence="7" id="KW-1185">Reference proteome</keyword>
<protein>
    <submittedName>
        <fullName evidence="8">Uncharacterized protein KIAA1467-like isoform X1</fullName>
    </submittedName>
</protein>
<accession>A0ABM1EQ42</accession>
<dbReference type="Gene3D" id="2.130.10.10">
    <property type="entry name" value="YVTN repeat-like/Quinoprotein amine dehydrogenase"/>
    <property type="match status" value="1"/>
</dbReference>
<feature type="domain" description="FAM234A/B beta-propeller" evidence="6">
    <location>
        <begin position="39"/>
        <end position="269"/>
    </location>
</feature>
<dbReference type="PANTHER" id="PTHR21419">
    <property type="match status" value="1"/>
</dbReference>
<evidence type="ECO:0000256" key="4">
    <source>
        <dbReference type="ARBA" id="ARBA00023136"/>
    </source>
</evidence>
<dbReference type="RefSeq" id="XP_014674313.1">
    <property type="nucleotide sequence ID" value="XM_014818827.1"/>
</dbReference>
<evidence type="ECO:0000256" key="1">
    <source>
        <dbReference type="ARBA" id="ARBA00004167"/>
    </source>
</evidence>